<dbReference type="Proteomes" id="UP000886058">
    <property type="component" value="Unassembled WGS sequence"/>
</dbReference>
<comment type="cofactor">
    <cofactor evidence="6">
        <name>Mg(2+)</name>
        <dbReference type="ChEBI" id="CHEBI:18420"/>
    </cofactor>
</comment>
<dbReference type="Pfam" id="PF17941">
    <property type="entry name" value="PP_kinase_C_1"/>
    <property type="match status" value="1"/>
</dbReference>
<feature type="binding site" evidence="6">
    <location>
        <position position="423"/>
    </location>
    <ligand>
        <name>Mg(2+)</name>
        <dbReference type="ChEBI" id="CHEBI:18420"/>
    </ligand>
</feature>
<dbReference type="CDD" id="cd09168">
    <property type="entry name" value="PLDc_PaPPK1_C2_like"/>
    <property type="match status" value="1"/>
</dbReference>
<comment type="PTM">
    <text evidence="6 7">An intermediate of this reaction is the autophosphorylated ppk in which a phosphate is covalently linked to a histidine residue through a N-P bond.</text>
</comment>
<dbReference type="NCBIfam" id="NF003921">
    <property type="entry name" value="PRK05443.2-2"/>
    <property type="match status" value="1"/>
</dbReference>
<evidence type="ECO:0000313" key="12">
    <source>
        <dbReference type="EMBL" id="HHE32222.1"/>
    </source>
</evidence>
<dbReference type="Gene3D" id="1.20.58.310">
    <property type="entry name" value="Polyphosphate kinase N-terminal domain"/>
    <property type="match status" value="1"/>
</dbReference>
<dbReference type="SUPFAM" id="SSF143724">
    <property type="entry name" value="PHP14-like"/>
    <property type="match status" value="1"/>
</dbReference>
<dbReference type="GO" id="GO:0006799">
    <property type="term" value="P:polyphosphate biosynthetic process"/>
    <property type="evidence" value="ECO:0007669"/>
    <property type="project" value="UniProtKB-UniRule"/>
</dbReference>
<reference evidence="12" key="1">
    <citation type="journal article" date="2020" name="mSystems">
        <title>Genome- and Community-Level Interaction Insights into Carbon Utilization and Element Cycling Functions of Hydrothermarchaeota in Hydrothermal Sediment.</title>
        <authorList>
            <person name="Zhou Z."/>
            <person name="Liu Y."/>
            <person name="Xu W."/>
            <person name="Pan J."/>
            <person name="Luo Z.H."/>
            <person name="Li M."/>
        </authorList>
    </citation>
    <scope>NUCLEOTIDE SEQUENCE [LARGE SCALE GENOMIC DNA]</scope>
    <source>
        <strain evidence="12">HyVt-633</strain>
    </source>
</reference>
<dbReference type="Pfam" id="PF13089">
    <property type="entry name" value="PP_kinase_N"/>
    <property type="match status" value="1"/>
</dbReference>
<evidence type="ECO:0000259" key="8">
    <source>
        <dbReference type="Pfam" id="PF02503"/>
    </source>
</evidence>
<protein>
    <recommendedName>
        <fullName evidence="6 7">Polyphosphate kinase</fullName>
        <ecNumber evidence="6 7">2.7.4.1</ecNumber>
    </recommendedName>
    <alternativeName>
        <fullName evidence="6">ATP-polyphosphate phosphotransferase</fullName>
    </alternativeName>
    <alternativeName>
        <fullName evidence="6">Polyphosphoric acid kinase</fullName>
    </alternativeName>
</protein>
<feature type="binding site" evidence="6">
    <location>
        <position position="610"/>
    </location>
    <ligand>
        <name>ATP</name>
        <dbReference type="ChEBI" id="CHEBI:30616"/>
    </ligand>
</feature>
<evidence type="ECO:0000256" key="4">
    <source>
        <dbReference type="ARBA" id="ARBA00022777"/>
    </source>
</evidence>
<feature type="domain" description="Polyphosphate kinase C-terminal" evidence="11">
    <location>
        <begin position="349"/>
        <end position="514"/>
    </location>
</feature>
<evidence type="ECO:0000256" key="5">
    <source>
        <dbReference type="ARBA" id="ARBA00022840"/>
    </source>
</evidence>
<comment type="function">
    <text evidence="6 7">Catalyzes the reversible transfer of the terminal phosphate of ATP to form a long-chain polyphosphate (polyP).</text>
</comment>
<dbReference type="InterPro" id="IPR036832">
    <property type="entry name" value="PPK_N_dom_sf"/>
</dbReference>
<dbReference type="InterPro" id="IPR025200">
    <property type="entry name" value="PPK_C_dom2"/>
</dbReference>
<dbReference type="InterPro" id="IPR003414">
    <property type="entry name" value="PP_kinase"/>
</dbReference>
<evidence type="ECO:0000256" key="7">
    <source>
        <dbReference type="RuleBase" id="RU003800"/>
    </source>
</evidence>
<keyword evidence="2 6" id="KW-0808">Transferase</keyword>
<feature type="binding site" evidence="6">
    <location>
        <position position="582"/>
    </location>
    <ligand>
        <name>ATP</name>
        <dbReference type="ChEBI" id="CHEBI:30616"/>
    </ligand>
</feature>
<dbReference type="InterPro" id="IPR036830">
    <property type="entry name" value="PP_kinase_middle_dom_sf"/>
</dbReference>
<evidence type="ECO:0000256" key="1">
    <source>
        <dbReference type="ARBA" id="ARBA00022553"/>
    </source>
</evidence>
<dbReference type="GO" id="GO:0046872">
    <property type="term" value="F:metal ion binding"/>
    <property type="evidence" value="ECO:0007669"/>
    <property type="project" value="UniProtKB-KW"/>
</dbReference>
<comment type="caution">
    <text evidence="12">The sequence shown here is derived from an EMBL/GenBank/DDBJ whole genome shotgun (WGS) entry which is preliminary data.</text>
</comment>
<keyword evidence="6" id="KW-0479">Metal-binding</keyword>
<proteinExistence type="inferred from homology"/>
<feature type="binding site" evidence="6">
    <location>
        <position position="486"/>
    </location>
    <ligand>
        <name>ATP</name>
        <dbReference type="ChEBI" id="CHEBI:30616"/>
    </ligand>
</feature>
<accession>A0A7C5HJK9</accession>
<dbReference type="InterPro" id="IPR025198">
    <property type="entry name" value="PPK_N_dom"/>
</dbReference>
<evidence type="ECO:0000259" key="11">
    <source>
        <dbReference type="Pfam" id="PF17941"/>
    </source>
</evidence>
<sequence>MKNTQNGIQIAALEKDLRDPSLYVNRELSWIDFNQRVLEEAVDPLAHPLLERIKFISIFSSNLDEFFMIRVAGLDDQCAAGITERSVDGLTPMEMVDQIRERVTDQLRQRNDCFFEVLYPALRRKGIEFVRTSSLTPHQQKLLQEFFREEIFPVLTPLAFDTGHPFPFMSNLSLSLAVELEDEESGSIKFARVKVPGILPRFIRLDQVEGLDFNDDRIRLLRLEDLIEHNLWQLFPKMRVLQCHPFRIIRDADIEIEEDEAGDLLESIEQGVRSRRYGKVVRLDVTPEMPHSIRSLLVKNLEIYERNVYEIGGFLGMSALMELLVIDRPDLKDKAFVPNNSLDDQRLPDMFSRLRSGDMLLHHPYDSFKPVVDLIWQAARDPDVLSIKQTLYRTGSNSPIIKALLFAAEQHKQVAVLVELKARFDEENNILWARALEDVGAHVVYGLPNLKTHAKLTLIVRREQGRLCHYLHLGTGNYNSTTAKIYTDYSYLTTSNALADDVSELFNSLTGYSKHRNYRSLIVSPLHTRKWALEMIQREIDCQRKTGDGRIILKMNSLVDEDIIRALYRASIAGVQIDLIIRGICCLKPGVPGVSENIRVVSIIGRFLEHSRVFYFGNGGSGELFMGSADFMPRNLDRRVEAIFPVLDQKLVASVMADLDLMLRDNRKSWEMSADGTYSKKRKEERRATDSQRLLMRRSARRKKTHKTKVNGL</sequence>
<dbReference type="NCBIfam" id="TIGR03705">
    <property type="entry name" value="poly_P_kin"/>
    <property type="match status" value="1"/>
</dbReference>
<dbReference type="GO" id="GO:0008976">
    <property type="term" value="F:polyphosphate kinase activity"/>
    <property type="evidence" value="ECO:0007669"/>
    <property type="project" value="UniProtKB-UniRule"/>
</dbReference>
<evidence type="ECO:0000256" key="3">
    <source>
        <dbReference type="ARBA" id="ARBA00022741"/>
    </source>
</evidence>
<feature type="binding site" evidence="6">
    <location>
        <position position="62"/>
    </location>
    <ligand>
        <name>ATP</name>
        <dbReference type="ChEBI" id="CHEBI:30616"/>
    </ligand>
</feature>
<dbReference type="NCBIfam" id="NF003917">
    <property type="entry name" value="PRK05443.1-1"/>
    <property type="match status" value="1"/>
</dbReference>
<dbReference type="PIRSF" id="PIRSF015589">
    <property type="entry name" value="PP_kinase"/>
    <property type="match status" value="1"/>
</dbReference>
<evidence type="ECO:0000259" key="9">
    <source>
        <dbReference type="Pfam" id="PF13089"/>
    </source>
</evidence>
<keyword evidence="3 6" id="KW-0547">Nucleotide-binding</keyword>
<dbReference type="GO" id="GO:0005524">
    <property type="term" value="F:ATP binding"/>
    <property type="evidence" value="ECO:0007669"/>
    <property type="project" value="UniProtKB-KW"/>
</dbReference>
<dbReference type="EC" id="2.7.4.1" evidence="6 7"/>
<comment type="catalytic activity">
    <reaction evidence="6 7">
        <text>[phosphate](n) + ATP = [phosphate](n+1) + ADP</text>
        <dbReference type="Rhea" id="RHEA:19573"/>
        <dbReference type="Rhea" id="RHEA-COMP:9859"/>
        <dbReference type="Rhea" id="RHEA-COMP:14280"/>
        <dbReference type="ChEBI" id="CHEBI:16838"/>
        <dbReference type="ChEBI" id="CHEBI:30616"/>
        <dbReference type="ChEBI" id="CHEBI:456216"/>
        <dbReference type="EC" id="2.7.4.1"/>
    </reaction>
</comment>
<keyword evidence="6" id="KW-0460">Magnesium</keyword>
<comment type="similarity">
    <text evidence="6 7">Belongs to the polyphosphate kinase 1 (PPK1) family.</text>
</comment>
<dbReference type="SUPFAM" id="SSF140356">
    <property type="entry name" value="PPK N-terminal domain-like"/>
    <property type="match status" value="1"/>
</dbReference>
<dbReference type="Pfam" id="PF02503">
    <property type="entry name" value="PP_kinase"/>
    <property type="match status" value="1"/>
</dbReference>
<dbReference type="SUPFAM" id="SSF56024">
    <property type="entry name" value="Phospholipase D/nuclease"/>
    <property type="match status" value="2"/>
</dbReference>
<dbReference type="AlphaFoldDB" id="A0A7C5HJK9"/>
<evidence type="ECO:0000256" key="2">
    <source>
        <dbReference type="ARBA" id="ARBA00022679"/>
    </source>
</evidence>
<keyword evidence="4 6" id="KW-0418">Kinase</keyword>
<feature type="domain" description="Polyphosphate kinase N-terminal" evidence="9">
    <location>
        <begin position="23"/>
        <end position="130"/>
    </location>
</feature>
<organism evidence="12">
    <name type="scientific">Chlorobaculum parvum</name>
    <dbReference type="NCBI Taxonomy" id="274539"/>
    <lineage>
        <taxon>Bacteria</taxon>
        <taxon>Pseudomonadati</taxon>
        <taxon>Chlorobiota</taxon>
        <taxon>Chlorobiia</taxon>
        <taxon>Chlorobiales</taxon>
        <taxon>Chlorobiaceae</taxon>
        <taxon>Chlorobaculum</taxon>
    </lineage>
</organism>
<dbReference type="Gene3D" id="3.30.1840.10">
    <property type="entry name" value="Polyphosphate kinase middle domain"/>
    <property type="match status" value="1"/>
</dbReference>
<dbReference type="HAMAP" id="MF_00347">
    <property type="entry name" value="Polyphosphate_kinase"/>
    <property type="match status" value="1"/>
</dbReference>
<feature type="domain" description="Polyphosphate kinase middle" evidence="8">
    <location>
        <begin position="139"/>
        <end position="323"/>
    </location>
</feature>
<dbReference type="PANTHER" id="PTHR30218">
    <property type="entry name" value="POLYPHOSPHATE KINASE"/>
    <property type="match status" value="1"/>
</dbReference>
<feature type="active site" description="Phosphohistidine intermediate" evidence="6">
    <location>
        <position position="453"/>
    </location>
</feature>
<dbReference type="Pfam" id="PF13090">
    <property type="entry name" value="PP_kinase_C"/>
    <property type="match status" value="1"/>
</dbReference>
<dbReference type="InterPro" id="IPR024953">
    <property type="entry name" value="PP_kinase_middle"/>
</dbReference>
<dbReference type="EMBL" id="DRSQ01000131">
    <property type="protein sequence ID" value="HHE32222.1"/>
    <property type="molecule type" value="Genomic_DNA"/>
</dbReference>
<dbReference type="PANTHER" id="PTHR30218:SF0">
    <property type="entry name" value="POLYPHOSPHATE KINASE"/>
    <property type="match status" value="1"/>
</dbReference>
<keyword evidence="5 6" id="KW-0067">ATP-binding</keyword>
<evidence type="ECO:0000256" key="6">
    <source>
        <dbReference type="HAMAP-Rule" id="MF_00347"/>
    </source>
</evidence>
<feature type="domain" description="Polyphosphate kinase C-terminal" evidence="10">
    <location>
        <begin position="521"/>
        <end position="692"/>
    </location>
</feature>
<feature type="binding site" evidence="6">
    <location>
        <position position="393"/>
    </location>
    <ligand>
        <name>Mg(2+)</name>
        <dbReference type="ChEBI" id="CHEBI:18420"/>
    </ligand>
</feature>
<dbReference type="InterPro" id="IPR041108">
    <property type="entry name" value="PP_kinase_C_1"/>
</dbReference>
<evidence type="ECO:0000259" key="10">
    <source>
        <dbReference type="Pfam" id="PF13090"/>
    </source>
</evidence>
<keyword evidence="1 6" id="KW-0597">Phosphoprotein</keyword>
<name>A0A7C5HJK9_9CHLB</name>
<dbReference type="Gene3D" id="3.30.870.10">
    <property type="entry name" value="Endonuclease Chain A"/>
    <property type="match status" value="2"/>
</dbReference>
<dbReference type="CDD" id="cd09165">
    <property type="entry name" value="PLDc_PaPPK1_C1_like"/>
    <property type="match status" value="1"/>
</dbReference>
<dbReference type="NCBIfam" id="NF003918">
    <property type="entry name" value="PRK05443.1-2"/>
    <property type="match status" value="1"/>
</dbReference>
<dbReference type="GO" id="GO:0009358">
    <property type="term" value="C:polyphosphate kinase complex"/>
    <property type="evidence" value="ECO:0007669"/>
    <property type="project" value="InterPro"/>
</dbReference>
<gene>
    <name evidence="12" type="primary">ppk1</name>
    <name evidence="6" type="synonym">ppk</name>
    <name evidence="12" type="ORF">ENL07_06260</name>
</gene>